<dbReference type="InterPro" id="IPR000700">
    <property type="entry name" value="PAS-assoc_C"/>
</dbReference>
<dbReference type="PANTHER" id="PTHR32089">
    <property type="entry name" value="METHYL-ACCEPTING CHEMOTAXIS PROTEIN MCPB"/>
    <property type="match status" value="1"/>
</dbReference>
<dbReference type="CDD" id="cd11386">
    <property type="entry name" value="MCP_signal"/>
    <property type="match status" value="1"/>
</dbReference>
<dbReference type="Proteomes" id="UP000029859">
    <property type="component" value="Unassembled WGS sequence"/>
</dbReference>
<dbReference type="SMART" id="SM00283">
    <property type="entry name" value="MA"/>
    <property type="match status" value="1"/>
</dbReference>
<dbReference type="InterPro" id="IPR001610">
    <property type="entry name" value="PAC"/>
</dbReference>
<accession>A0A099T1I0</accession>
<comment type="caution">
    <text evidence="9">The sequence shown here is derived from an EMBL/GenBank/DDBJ whole genome shotgun (WGS) entry which is preliminary data.</text>
</comment>
<dbReference type="Pfam" id="PF00015">
    <property type="entry name" value="MCPsignal"/>
    <property type="match status" value="1"/>
</dbReference>
<dbReference type="SUPFAM" id="SSF55785">
    <property type="entry name" value="PYP-like sensor domain (PAS domain)"/>
    <property type="match status" value="2"/>
</dbReference>
<evidence type="ECO:0000259" key="8">
    <source>
        <dbReference type="PROSITE" id="PS50885"/>
    </source>
</evidence>
<feature type="domain" description="PAC" evidence="7">
    <location>
        <begin position="101"/>
        <end position="153"/>
    </location>
</feature>
<feature type="domain" description="HAMP" evidence="8">
    <location>
        <begin position="290"/>
        <end position="342"/>
    </location>
</feature>
<feature type="domain" description="Methyl-accepting transducer" evidence="5">
    <location>
        <begin position="368"/>
        <end position="618"/>
    </location>
</feature>
<dbReference type="SUPFAM" id="SSF58104">
    <property type="entry name" value="Methyl-accepting chemotaxis protein (MCP) signaling domain"/>
    <property type="match status" value="1"/>
</dbReference>
<dbReference type="InterPro" id="IPR004089">
    <property type="entry name" value="MCPsignal_dom"/>
</dbReference>
<feature type="domain" description="PAS" evidence="6">
    <location>
        <begin position="24"/>
        <end position="98"/>
    </location>
</feature>
<evidence type="ECO:0000259" key="6">
    <source>
        <dbReference type="PROSITE" id="PS50112"/>
    </source>
</evidence>
<feature type="domain" description="PAC" evidence="7">
    <location>
        <begin position="233"/>
        <end position="287"/>
    </location>
</feature>
<name>A0A099T1I0_METMT</name>
<organism evidence="9 10">
    <name type="scientific">Methanococcoides methylutens</name>
    <dbReference type="NCBI Taxonomy" id="2226"/>
    <lineage>
        <taxon>Archaea</taxon>
        <taxon>Methanobacteriati</taxon>
        <taxon>Methanobacteriota</taxon>
        <taxon>Stenosarchaea group</taxon>
        <taxon>Methanomicrobia</taxon>
        <taxon>Methanosarcinales</taxon>
        <taxon>Methanosarcinaceae</taxon>
        <taxon>Methanococcoides</taxon>
    </lineage>
</organism>
<dbReference type="RefSeq" id="WP_048195185.1">
    <property type="nucleotide sequence ID" value="NZ_CAAGSM010000001.1"/>
</dbReference>
<dbReference type="OrthoDB" id="116658at2157"/>
<feature type="region of interest" description="Disordered" evidence="4">
    <location>
        <begin position="606"/>
        <end position="626"/>
    </location>
</feature>
<dbReference type="EMBL" id="JRHO01000014">
    <property type="protein sequence ID" value="KGK97988.1"/>
    <property type="molecule type" value="Genomic_DNA"/>
</dbReference>
<dbReference type="Gene3D" id="1.10.287.950">
    <property type="entry name" value="Methyl-accepting chemotaxis protein"/>
    <property type="match status" value="1"/>
</dbReference>
<dbReference type="InterPro" id="IPR013656">
    <property type="entry name" value="PAS_4"/>
</dbReference>
<comment type="similarity">
    <text evidence="2">Belongs to the methyl-accepting chemotaxis (MCP) protein family.</text>
</comment>
<sequence length="651" mass="71402">MGNKEPITENITIVGPDNKDAKQKEEEISWLIDNLPVTIFRCDIKASWDIYYISKNVYELTGYPKTDYLDKKLTWSDIVFPEDVPKIDEAIDIAMKNNKSYKVNYRIKNTRGESVYIREEGNLVNDDEGNAAYLDGVFLNITENVLAKAESQKTIVKSIPEPALALFVDPEGKVKHINDHFVKLSQFQSDEEIIGRPHSDIVAKTTLVGEDAETKFGTNQSIIEIALDTRKSVDSIETIVRLNGLDRELYTISSVSPIYDEEGNFEGILEVLTDLTDIKQKEKEVEELLDYTNKCLGDLGTGIKMVGEGDLDTKLEKVKDDDFGKTFDEFNNFVGNLRGIVQSTVGDMNATLDEVNQSREAVNQMNTGMEQISTAAEQIATGSENLSRHANTASLDAKASEQIFKELSEAATKSASFSAKAVEMSDGSQKLANSALEDLEVIMNEIEQLAGIVTSLDGAVDNIDKVTDKIKSIADQTNLLALNAAIEAARAGEHGRGFAVVADEVRKLAEESRSSTAEINGIVVNVQKETKKVTEAIERAKEQVISGNRDIGGALGKSGEITEMVDKINSMLGELNQKAEEGMEKIESINENIGEVASTAEENAANSEETSAAIEEQTAASEQVSGSIKNVTDLAQKTTDMLLKNFKFSEN</sequence>
<dbReference type="GO" id="GO:0016020">
    <property type="term" value="C:membrane"/>
    <property type="evidence" value="ECO:0007669"/>
    <property type="project" value="InterPro"/>
</dbReference>
<dbReference type="Pfam" id="PF08448">
    <property type="entry name" value="PAS_4"/>
    <property type="match status" value="1"/>
</dbReference>
<dbReference type="Gene3D" id="3.30.450.20">
    <property type="entry name" value="PAS domain"/>
    <property type="match status" value="2"/>
</dbReference>
<dbReference type="InterPro" id="IPR000014">
    <property type="entry name" value="PAS"/>
</dbReference>
<evidence type="ECO:0000259" key="7">
    <source>
        <dbReference type="PROSITE" id="PS50113"/>
    </source>
</evidence>
<reference evidence="9 10" key="1">
    <citation type="submission" date="2014-09" db="EMBL/GenBank/DDBJ databases">
        <title>Draft genome sequence of an obligately methylotrophic methanogen, Methanococcoides methylutens, isolated from marine sediment.</title>
        <authorList>
            <person name="Guan Y."/>
            <person name="Ngugi D.K."/>
            <person name="Blom J."/>
            <person name="Ali S."/>
            <person name="Ferry J.G."/>
            <person name="Stingl U."/>
        </authorList>
    </citation>
    <scope>NUCLEOTIDE SEQUENCE [LARGE SCALE GENOMIC DNA]</scope>
    <source>
        <strain evidence="9 10">DSM 2657</strain>
    </source>
</reference>
<dbReference type="InterPro" id="IPR003660">
    <property type="entry name" value="HAMP_dom"/>
</dbReference>
<keyword evidence="1 3" id="KW-0807">Transducer</keyword>
<evidence type="ECO:0000256" key="4">
    <source>
        <dbReference type="SAM" id="MobiDB-lite"/>
    </source>
</evidence>
<dbReference type="PROSITE" id="PS50112">
    <property type="entry name" value="PAS"/>
    <property type="match status" value="1"/>
</dbReference>
<evidence type="ECO:0000256" key="1">
    <source>
        <dbReference type="ARBA" id="ARBA00023224"/>
    </source>
</evidence>
<evidence type="ECO:0000256" key="3">
    <source>
        <dbReference type="PROSITE-ProRule" id="PRU00284"/>
    </source>
</evidence>
<evidence type="ECO:0000256" key="2">
    <source>
        <dbReference type="ARBA" id="ARBA00029447"/>
    </source>
</evidence>
<dbReference type="SMART" id="SM00304">
    <property type="entry name" value="HAMP"/>
    <property type="match status" value="2"/>
</dbReference>
<dbReference type="AlphaFoldDB" id="A0A099T1I0"/>
<dbReference type="PANTHER" id="PTHR32089:SF112">
    <property type="entry name" value="LYSOZYME-LIKE PROTEIN-RELATED"/>
    <property type="match status" value="1"/>
</dbReference>
<evidence type="ECO:0000313" key="9">
    <source>
        <dbReference type="EMBL" id="KGK97988.1"/>
    </source>
</evidence>
<dbReference type="Pfam" id="PF08447">
    <property type="entry name" value="PAS_3"/>
    <property type="match status" value="1"/>
</dbReference>
<dbReference type="CDD" id="cd00130">
    <property type="entry name" value="PAS"/>
    <property type="match status" value="2"/>
</dbReference>
<dbReference type="InterPro" id="IPR035965">
    <property type="entry name" value="PAS-like_dom_sf"/>
</dbReference>
<dbReference type="GO" id="GO:0007165">
    <property type="term" value="P:signal transduction"/>
    <property type="evidence" value="ECO:0007669"/>
    <property type="project" value="UniProtKB-KW"/>
</dbReference>
<proteinExistence type="inferred from homology"/>
<gene>
    <name evidence="9" type="ORF">LI82_09570</name>
</gene>
<dbReference type="SMART" id="SM00086">
    <property type="entry name" value="PAC"/>
    <property type="match status" value="2"/>
</dbReference>
<dbReference type="InterPro" id="IPR013655">
    <property type="entry name" value="PAS_fold_3"/>
</dbReference>
<feature type="compositionally biased region" description="Low complexity" evidence="4">
    <location>
        <begin position="606"/>
        <end position="616"/>
    </location>
</feature>
<dbReference type="SMART" id="SM00091">
    <property type="entry name" value="PAS"/>
    <property type="match status" value="2"/>
</dbReference>
<dbReference type="PROSITE" id="PS50111">
    <property type="entry name" value="CHEMOTAXIS_TRANSDUC_2"/>
    <property type="match status" value="1"/>
</dbReference>
<evidence type="ECO:0000259" key="5">
    <source>
        <dbReference type="PROSITE" id="PS50111"/>
    </source>
</evidence>
<evidence type="ECO:0000313" key="10">
    <source>
        <dbReference type="Proteomes" id="UP000029859"/>
    </source>
</evidence>
<dbReference type="PROSITE" id="PS50885">
    <property type="entry name" value="HAMP"/>
    <property type="match status" value="1"/>
</dbReference>
<keyword evidence="10" id="KW-1185">Reference proteome</keyword>
<dbReference type="PROSITE" id="PS50113">
    <property type="entry name" value="PAC"/>
    <property type="match status" value="2"/>
</dbReference>
<protein>
    <submittedName>
        <fullName evidence="9">Chemotaxis protein</fullName>
    </submittedName>
</protein>